<evidence type="ECO:0000313" key="1">
    <source>
        <dbReference type="EMBL" id="GFX91519.1"/>
    </source>
</evidence>
<reference evidence="1" key="1">
    <citation type="submission" date="2020-08" db="EMBL/GenBank/DDBJ databases">
        <title>Multicomponent nature underlies the extraordinary mechanical properties of spider dragline silk.</title>
        <authorList>
            <person name="Kono N."/>
            <person name="Nakamura H."/>
            <person name="Mori M."/>
            <person name="Yoshida Y."/>
            <person name="Ohtoshi R."/>
            <person name="Malay A.D."/>
            <person name="Moran D.A.P."/>
            <person name="Tomita M."/>
            <person name="Numata K."/>
            <person name="Arakawa K."/>
        </authorList>
    </citation>
    <scope>NUCLEOTIDE SEQUENCE</scope>
</reference>
<sequence length="118" mass="12865">MVRTGVVIPKHKFCAHGAPKHTSLLFQYDIPIDLARHGSNLIKQVSSGTQNSSPSQKRAIYTTETVSFNNVLLEVTGTWRSPFESPAGITLRAKPGLVGKHHTSPQLQCPQCMLSTPS</sequence>
<gene>
    <name evidence="1" type="primary">AVEN_275324_1</name>
    <name evidence="1" type="ORF">TNCV_3681051</name>
</gene>
<name>A0A8X6RFB6_TRICX</name>
<dbReference type="AlphaFoldDB" id="A0A8X6RFB6"/>
<comment type="caution">
    <text evidence="1">The sequence shown here is derived from an EMBL/GenBank/DDBJ whole genome shotgun (WGS) entry which is preliminary data.</text>
</comment>
<dbReference type="Proteomes" id="UP000887159">
    <property type="component" value="Unassembled WGS sequence"/>
</dbReference>
<protein>
    <submittedName>
        <fullName evidence="1">Uncharacterized protein</fullName>
    </submittedName>
</protein>
<dbReference type="EMBL" id="BMAU01021135">
    <property type="protein sequence ID" value="GFX91519.1"/>
    <property type="molecule type" value="Genomic_DNA"/>
</dbReference>
<organism evidence="1 2">
    <name type="scientific">Trichonephila clavipes</name>
    <name type="common">Golden silk orbweaver</name>
    <name type="synonym">Nephila clavipes</name>
    <dbReference type="NCBI Taxonomy" id="2585209"/>
    <lineage>
        <taxon>Eukaryota</taxon>
        <taxon>Metazoa</taxon>
        <taxon>Ecdysozoa</taxon>
        <taxon>Arthropoda</taxon>
        <taxon>Chelicerata</taxon>
        <taxon>Arachnida</taxon>
        <taxon>Araneae</taxon>
        <taxon>Araneomorphae</taxon>
        <taxon>Entelegynae</taxon>
        <taxon>Araneoidea</taxon>
        <taxon>Nephilidae</taxon>
        <taxon>Trichonephila</taxon>
    </lineage>
</organism>
<proteinExistence type="predicted"/>
<accession>A0A8X6RFB6</accession>
<keyword evidence="2" id="KW-1185">Reference proteome</keyword>
<evidence type="ECO:0000313" key="2">
    <source>
        <dbReference type="Proteomes" id="UP000887159"/>
    </source>
</evidence>